<sequence length="381" mass="40571">MPLPLPFSKLSLSASILSTLLFNAAAQTASSLNCTEFFVPVNISTQTSKLNVTAPSSQAEMTSLITRMTWANSSITNDVNLGTTALNATYKIWSQLCVPDGFGANGTLEFTIHGGTENHTYFSLGKDSPFNYAQAAVQAGHAILTYDNLGAGKSDKPDGIQEVQISTETAVGIALVEQLPSVLKFGKLVGVGHAHGSVIMMQMLAQRGNLFDATVLTSIASSTLGATTGIAAMNLQIASESAPEFHEGLSSAYTVSGGWTSDQTTFYHFPFFDADVLDDLHRGREVMALGMLLTLPENSPALNYTNSVLAVTGDRDYFMCAGNCNVTTNGFDSAPAAVAGLFPAAKDFTTHIPENTGHFLNYHHSAPQTFEFIQNWISDAL</sequence>
<dbReference type="AlphaFoldDB" id="A0A4S8LRF0"/>
<dbReference type="OrthoDB" id="1743579at2759"/>
<organism evidence="3 4">
    <name type="scientific">Dendrothele bispora (strain CBS 962.96)</name>
    <dbReference type="NCBI Taxonomy" id="1314807"/>
    <lineage>
        <taxon>Eukaryota</taxon>
        <taxon>Fungi</taxon>
        <taxon>Dikarya</taxon>
        <taxon>Basidiomycota</taxon>
        <taxon>Agaricomycotina</taxon>
        <taxon>Agaricomycetes</taxon>
        <taxon>Agaricomycetidae</taxon>
        <taxon>Agaricales</taxon>
        <taxon>Agaricales incertae sedis</taxon>
        <taxon>Dendrothele</taxon>
    </lineage>
</organism>
<feature type="chain" id="PRO_5020352111" description="AB hydrolase-1 domain-containing protein" evidence="1">
    <location>
        <begin position="27"/>
        <end position="381"/>
    </location>
</feature>
<evidence type="ECO:0000259" key="2">
    <source>
        <dbReference type="Pfam" id="PF12697"/>
    </source>
</evidence>
<dbReference type="Proteomes" id="UP000297245">
    <property type="component" value="Unassembled WGS sequence"/>
</dbReference>
<evidence type="ECO:0000313" key="3">
    <source>
        <dbReference type="EMBL" id="THU91790.1"/>
    </source>
</evidence>
<accession>A0A4S8LRF0</accession>
<feature type="domain" description="AB hydrolase-1" evidence="2">
    <location>
        <begin position="112"/>
        <end position="363"/>
    </location>
</feature>
<dbReference type="Pfam" id="PF12697">
    <property type="entry name" value="Abhydrolase_6"/>
    <property type="match status" value="1"/>
</dbReference>
<name>A0A4S8LRF0_DENBC</name>
<evidence type="ECO:0000313" key="4">
    <source>
        <dbReference type="Proteomes" id="UP000297245"/>
    </source>
</evidence>
<dbReference type="InterPro" id="IPR029058">
    <property type="entry name" value="AB_hydrolase_fold"/>
</dbReference>
<reference evidence="3 4" key="1">
    <citation type="journal article" date="2019" name="Nat. Ecol. Evol.">
        <title>Megaphylogeny resolves global patterns of mushroom evolution.</title>
        <authorList>
            <person name="Varga T."/>
            <person name="Krizsan K."/>
            <person name="Foldi C."/>
            <person name="Dima B."/>
            <person name="Sanchez-Garcia M."/>
            <person name="Sanchez-Ramirez S."/>
            <person name="Szollosi G.J."/>
            <person name="Szarkandi J.G."/>
            <person name="Papp V."/>
            <person name="Albert L."/>
            <person name="Andreopoulos W."/>
            <person name="Angelini C."/>
            <person name="Antonin V."/>
            <person name="Barry K.W."/>
            <person name="Bougher N.L."/>
            <person name="Buchanan P."/>
            <person name="Buyck B."/>
            <person name="Bense V."/>
            <person name="Catcheside P."/>
            <person name="Chovatia M."/>
            <person name="Cooper J."/>
            <person name="Damon W."/>
            <person name="Desjardin D."/>
            <person name="Finy P."/>
            <person name="Geml J."/>
            <person name="Haridas S."/>
            <person name="Hughes K."/>
            <person name="Justo A."/>
            <person name="Karasinski D."/>
            <person name="Kautmanova I."/>
            <person name="Kiss B."/>
            <person name="Kocsube S."/>
            <person name="Kotiranta H."/>
            <person name="LaButti K.M."/>
            <person name="Lechner B.E."/>
            <person name="Liimatainen K."/>
            <person name="Lipzen A."/>
            <person name="Lukacs Z."/>
            <person name="Mihaltcheva S."/>
            <person name="Morgado L.N."/>
            <person name="Niskanen T."/>
            <person name="Noordeloos M.E."/>
            <person name="Ohm R.A."/>
            <person name="Ortiz-Santana B."/>
            <person name="Ovrebo C."/>
            <person name="Racz N."/>
            <person name="Riley R."/>
            <person name="Savchenko A."/>
            <person name="Shiryaev A."/>
            <person name="Soop K."/>
            <person name="Spirin V."/>
            <person name="Szebenyi C."/>
            <person name="Tomsovsky M."/>
            <person name="Tulloss R.E."/>
            <person name="Uehling J."/>
            <person name="Grigoriev I.V."/>
            <person name="Vagvolgyi C."/>
            <person name="Papp T."/>
            <person name="Martin F.M."/>
            <person name="Miettinen O."/>
            <person name="Hibbett D.S."/>
            <person name="Nagy L.G."/>
        </authorList>
    </citation>
    <scope>NUCLEOTIDE SEQUENCE [LARGE SCALE GENOMIC DNA]</scope>
    <source>
        <strain evidence="3 4">CBS 962.96</strain>
    </source>
</reference>
<protein>
    <recommendedName>
        <fullName evidence="2">AB hydrolase-1 domain-containing protein</fullName>
    </recommendedName>
</protein>
<keyword evidence="1" id="KW-0732">Signal</keyword>
<dbReference type="InterPro" id="IPR000073">
    <property type="entry name" value="AB_hydrolase_1"/>
</dbReference>
<dbReference type="Gene3D" id="3.40.50.1820">
    <property type="entry name" value="alpha/beta hydrolase"/>
    <property type="match status" value="1"/>
</dbReference>
<dbReference type="SUPFAM" id="SSF53474">
    <property type="entry name" value="alpha/beta-Hydrolases"/>
    <property type="match status" value="1"/>
</dbReference>
<dbReference type="EMBL" id="ML179297">
    <property type="protein sequence ID" value="THU91790.1"/>
    <property type="molecule type" value="Genomic_DNA"/>
</dbReference>
<evidence type="ECO:0000256" key="1">
    <source>
        <dbReference type="SAM" id="SignalP"/>
    </source>
</evidence>
<gene>
    <name evidence="3" type="ORF">K435DRAFT_863077</name>
</gene>
<proteinExistence type="predicted"/>
<feature type="signal peptide" evidence="1">
    <location>
        <begin position="1"/>
        <end position="26"/>
    </location>
</feature>
<keyword evidence="4" id="KW-1185">Reference proteome</keyword>